<evidence type="ECO:0000313" key="2">
    <source>
        <dbReference type="Proteomes" id="UP000235584"/>
    </source>
</evidence>
<dbReference type="AlphaFoldDB" id="A0A2K9NWI9"/>
<dbReference type="Proteomes" id="UP000235584">
    <property type="component" value="Chromosome"/>
</dbReference>
<protein>
    <submittedName>
        <fullName evidence="1">Uncharacterized protein</fullName>
    </submittedName>
</protein>
<keyword evidence="2" id="KW-1185">Reference proteome</keyword>
<dbReference type="EMBL" id="CP025704">
    <property type="protein sequence ID" value="AUN99893.1"/>
    <property type="molecule type" value="Genomic_DNA"/>
</dbReference>
<organism evidence="1 2">
    <name type="scientific">Bacteriovorax stolpii</name>
    <name type="common">Bdellovibrio stolpii</name>
    <dbReference type="NCBI Taxonomy" id="960"/>
    <lineage>
        <taxon>Bacteria</taxon>
        <taxon>Pseudomonadati</taxon>
        <taxon>Bdellovibrionota</taxon>
        <taxon>Bacteriovoracia</taxon>
        <taxon>Bacteriovoracales</taxon>
        <taxon>Bacteriovoracaceae</taxon>
        <taxon>Bacteriovorax</taxon>
    </lineage>
</organism>
<sequence length="339" mass="39892">MLKSLIFSIFISMNAMAEKPSYIHRMVTTLPNGRQFKDEARVFIGPKFNFYEYKRLKLNIGWVYSISSRIQHIKEEVNGPGRIDVFYNINEYGQRVIPPPKELRKKHLIIAGDSNTFGIGNKDEDTVTFQMGQAHPEYETYNYGHGGGAPNNTLALMENYPWEKTIRQPEGMMIYIFYPQWMTVRVMGTKEFIKWDGGLSPWYELDSNDQVKRKGYFNKRWLSKVLRFIDSIDRFHWIGDLPKVGASDFKLISKIFLKMKEEYMKKFPKGRFVVAISDYNLMRPIWSKDLMKYLAEDKIEFVEIHKGLMDVKKFHLPDYHFNALGNKQVVNELSKAIKF</sequence>
<accession>A0A2K9NWI9</accession>
<name>A0A2K9NWI9_BACTC</name>
<reference evidence="1 2" key="1">
    <citation type="submission" date="2018-01" db="EMBL/GenBank/DDBJ databases">
        <title>Complete genome sequence of Bacteriovorax stolpii DSM12778.</title>
        <authorList>
            <person name="Tang B."/>
            <person name="Chang J."/>
        </authorList>
    </citation>
    <scope>NUCLEOTIDE SEQUENCE [LARGE SCALE GENOMIC DNA]</scope>
    <source>
        <strain evidence="1 2">DSM 12778</strain>
    </source>
</reference>
<dbReference type="KEGG" id="bsto:C0V70_17635"/>
<proteinExistence type="predicted"/>
<evidence type="ECO:0000313" key="1">
    <source>
        <dbReference type="EMBL" id="AUN99893.1"/>
    </source>
</evidence>
<gene>
    <name evidence="1" type="ORF">C0V70_17635</name>
</gene>